<dbReference type="OrthoDB" id="6083595at2759"/>
<dbReference type="EMBL" id="UYJE01001482">
    <property type="protein sequence ID" value="VDI02509.1"/>
    <property type="molecule type" value="Genomic_DNA"/>
</dbReference>
<dbReference type="SMART" id="SM00875">
    <property type="entry name" value="BACK"/>
    <property type="match status" value="1"/>
</dbReference>
<dbReference type="PANTHER" id="PTHR45774:SF4">
    <property type="entry name" value="AXUNDEAD, ISOFORM F"/>
    <property type="match status" value="1"/>
</dbReference>
<comment type="caution">
    <text evidence="2">The sequence shown here is derived from an EMBL/GenBank/DDBJ whole genome shotgun (WGS) entry which is preliminary data.</text>
</comment>
<sequence>MVDDKPQRQQLRIQNLRDERICEICLLKNRMATVEAQTTEDCLCPQDCKSMNESLSLLCCSYDMSDVVFTFPGESNQRLPAHKFVLAVRSSVFKAMFFGNLPEKSPEISVTDVPLEIFTALMRYIYTDGVHLDGNNVTPMLHAATKYALTDLAKQCERYLECAIDVDNACVIYNQATFFGMHELANMALLCIEINAKEVFGTEGFDTLVRENIWTVLKSERLKANEIDIFHAIVKWAKNQCEMQNLESSCENQRKILGDLLNLIRIPLLTLDEYSKVVVKSGLLTAEEQLMFYKYFTLKDEEHIEIPALFSCESRDGLLPFCLDVNDLLASHVGQKTIESFCFETLNITTKVPLRIRQIILLPIPEFMSGQSNIDYDASNDCLHNSVSVVVKNTIVEPPKIIHQGDNYPLKGGNIRLDYLLSVYPENRLKISVARICHNCGILHSPPYKKINMISSRYGNRMTQRAPLKSLSICDTQVDISFMGQHLIHTISFEKVPQSSLDSSIESLTQSCQSVGVDEN</sequence>
<proteinExistence type="predicted"/>
<dbReference type="PANTHER" id="PTHR45774">
    <property type="entry name" value="BTB/POZ DOMAIN-CONTAINING"/>
    <property type="match status" value="1"/>
</dbReference>
<evidence type="ECO:0000313" key="3">
    <source>
        <dbReference type="Proteomes" id="UP000596742"/>
    </source>
</evidence>
<dbReference type="Pfam" id="PF07707">
    <property type="entry name" value="BACK"/>
    <property type="match status" value="1"/>
</dbReference>
<dbReference type="SUPFAM" id="SSF54695">
    <property type="entry name" value="POZ domain"/>
    <property type="match status" value="1"/>
</dbReference>
<accession>A0A8B6CC12</accession>
<dbReference type="Gene3D" id="1.25.40.420">
    <property type="match status" value="1"/>
</dbReference>
<dbReference type="PROSITE" id="PS50097">
    <property type="entry name" value="BTB"/>
    <property type="match status" value="1"/>
</dbReference>
<reference evidence="2" key="1">
    <citation type="submission" date="2018-11" db="EMBL/GenBank/DDBJ databases">
        <authorList>
            <person name="Alioto T."/>
            <person name="Alioto T."/>
        </authorList>
    </citation>
    <scope>NUCLEOTIDE SEQUENCE</scope>
</reference>
<name>A0A8B6CC12_MYTGA</name>
<dbReference type="Proteomes" id="UP000596742">
    <property type="component" value="Unassembled WGS sequence"/>
</dbReference>
<dbReference type="InterPro" id="IPR000210">
    <property type="entry name" value="BTB/POZ_dom"/>
</dbReference>
<feature type="domain" description="BTB" evidence="1">
    <location>
        <begin position="65"/>
        <end position="134"/>
    </location>
</feature>
<protein>
    <submittedName>
        <fullName evidence="2">BTB/POZ domain-containing protein 3/6</fullName>
    </submittedName>
</protein>
<evidence type="ECO:0000313" key="2">
    <source>
        <dbReference type="EMBL" id="VDI02509.1"/>
    </source>
</evidence>
<organism evidence="2 3">
    <name type="scientific">Mytilus galloprovincialis</name>
    <name type="common">Mediterranean mussel</name>
    <dbReference type="NCBI Taxonomy" id="29158"/>
    <lineage>
        <taxon>Eukaryota</taxon>
        <taxon>Metazoa</taxon>
        <taxon>Spiralia</taxon>
        <taxon>Lophotrochozoa</taxon>
        <taxon>Mollusca</taxon>
        <taxon>Bivalvia</taxon>
        <taxon>Autobranchia</taxon>
        <taxon>Pteriomorphia</taxon>
        <taxon>Mytilida</taxon>
        <taxon>Mytiloidea</taxon>
        <taxon>Mytilidae</taxon>
        <taxon>Mytilinae</taxon>
        <taxon>Mytilus</taxon>
    </lineage>
</organism>
<dbReference type="AlphaFoldDB" id="A0A8B6CC12"/>
<dbReference type="Gene3D" id="3.30.710.10">
    <property type="entry name" value="Potassium Channel Kv1.1, Chain A"/>
    <property type="match status" value="1"/>
</dbReference>
<dbReference type="SMART" id="SM00225">
    <property type="entry name" value="BTB"/>
    <property type="match status" value="1"/>
</dbReference>
<keyword evidence="3" id="KW-1185">Reference proteome</keyword>
<dbReference type="InterPro" id="IPR011333">
    <property type="entry name" value="SKP1/BTB/POZ_sf"/>
</dbReference>
<gene>
    <name evidence="2" type="ORF">MGAL_10B030552</name>
</gene>
<dbReference type="GO" id="GO:0022008">
    <property type="term" value="P:neurogenesis"/>
    <property type="evidence" value="ECO:0007669"/>
    <property type="project" value="TreeGrafter"/>
</dbReference>
<dbReference type="GO" id="GO:0005829">
    <property type="term" value="C:cytosol"/>
    <property type="evidence" value="ECO:0007669"/>
    <property type="project" value="TreeGrafter"/>
</dbReference>
<evidence type="ECO:0000259" key="1">
    <source>
        <dbReference type="PROSITE" id="PS50097"/>
    </source>
</evidence>
<dbReference type="Pfam" id="PF00651">
    <property type="entry name" value="BTB"/>
    <property type="match status" value="1"/>
</dbReference>
<dbReference type="InterPro" id="IPR011705">
    <property type="entry name" value="BACK"/>
</dbReference>